<evidence type="ECO:0000256" key="1">
    <source>
        <dbReference type="SAM" id="MobiDB-lite"/>
    </source>
</evidence>
<name>A0A6A5K269_9PLEO</name>
<proteinExistence type="predicted"/>
<feature type="region of interest" description="Disordered" evidence="1">
    <location>
        <begin position="411"/>
        <end position="440"/>
    </location>
</feature>
<dbReference type="Proteomes" id="UP000800040">
    <property type="component" value="Unassembled WGS sequence"/>
</dbReference>
<evidence type="ECO:0000313" key="3">
    <source>
        <dbReference type="Proteomes" id="UP000800040"/>
    </source>
</evidence>
<organism evidence="2 3">
    <name type="scientific">Decorospora gaudefroyi</name>
    <dbReference type="NCBI Taxonomy" id="184978"/>
    <lineage>
        <taxon>Eukaryota</taxon>
        <taxon>Fungi</taxon>
        <taxon>Dikarya</taxon>
        <taxon>Ascomycota</taxon>
        <taxon>Pezizomycotina</taxon>
        <taxon>Dothideomycetes</taxon>
        <taxon>Pleosporomycetidae</taxon>
        <taxon>Pleosporales</taxon>
        <taxon>Pleosporineae</taxon>
        <taxon>Pleosporaceae</taxon>
        <taxon>Decorospora</taxon>
    </lineage>
</organism>
<dbReference type="EMBL" id="ML975368">
    <property type="protein sequence ID" value="KAF1831288.1"/>
    <property type="molecule type" value="Genomic_DNA"/>
</dbReference>
<protein>
    <submittedName>
        <fullName evidence="2">Uncharacterized protein</fullName>
    </submittedName>
</protein>
<evidence type="ECO:0000313" key="2">
    <source>
        <dbReference type="EMBL" id="KAF1831288.1"/>
    </source>
</evidence>
<feature type="region of interest" description="Disordered" evidence="1">
    <location>
        <begin position="142"/>
        <end position="163"/>
    </location>
</feature>
<sequence>MSLPLSHTSELKIAIDPHWIQHTLIPYIYYALSHVISRDVDISPYVQRAIEFCMTKPDYPTDGDDLLFERIFYAIENRLKGLPNACNVLTDNVEPLARFLIRRAQLKGPYELLDRGCGPSDAWERYEQERLARVAAEKVKAQQSPEKLGARRQGVSTATATPPSLHHVADMTSIEHIIDPRLLYALPGQFVTPGLPGTLTVAEDQFYRHRNQEYQRSIALRSANVQQALRSHAHAQTFNNTGRGTAHPDMLVQQLQQPHAFTPYMYDAPEVQQHPYLQASEPAQHFQPQPPISLFHTWQVQQFPLNTQRMPHPGLPFPTQPTGIPNPTSILELVNAQIARNANVLTPRDQAMMQSQHRTNERGEEGILAPPQQPVGQLAQYAKPPPFMGFALHPGYSNVMSTFAAPPVQEWTTAPVLRKPKPKRKEGGPGSSSGDHQRQK</sequence>
<dbReference type="AlphaFoldDB" id="A0A6A5K269"/>
<reference evidence="2" key="1">
    <citation type="submission" date="2020-01" db="EMBL/GenBank/DDBJ databases">
        <authorList>
            <consortium name="DOE Joint Genome Institute"/>
            <person name="Haridas S."/>
            <person name="Albert R."/>
            <person name="Binder M."/>
            <person name="Bloem J."/>
            <person name="Labutti K."/>
            <person name="Salamov A."/>
            <person name="Andreopoulos B."/>
            <person name="Baker S.E."/>
            <person name="Barry K."/>
            <person name="Bills G."/>
            <person name="Bluhm B.H."/>
            <person name="Cannon C."/>
            <person name="Castanera R."/>
            <person name="Culley D.E."/>
            <person name="Daum C."/>
            <person name="Ezra D."/>
            <person name="Gonzalez J.B."/>
            <person name="Henrissat B."/>
            <person name="Kuo A."/>
            <person name="Liang C."/>
            <person name="Lipzen A."/>
            <person name="Lutzoni F."/>
            <person name="Magnuson J."/>
            <person name="Mondo S."/>
            <person name="Nolan M."/>
            <person name="Ohm R."/>
            <person name="Pangilinan J."/>
            <person name="Park H.-J."/>
            <person name="Ramirez L."/>
            <person name="Alfaro M."/>
            <person name="Sun H."/>
            <person name="Tritt A."/>
            <person name="Yoshinaga Y."/>
            <person name="Zwiers L.-H."/>
            <person name="Turgeon B.G."/>
            <person name="Goodwin S.B."/>
            <person name="Spatafora J.W."/>
            <person name="Crous P.W."/>
            <person name="Grigoriev I.V."/>
        </authorList>
    </citation>
    <scope>NUCLEOTIDE SEQUENCE</scope>
    <source>
        <strain evidence="2">P77</strain>
    </source>
</reference>
<accession>A0A6A5K269</accession>
<keyword evidence="3" id="KW-1185">Reference proteome</keyword>
<dbReference type="OrthoDB" id="3673612at2759"/>
<gene>
    <name evidence="2" type="ORF">BDW02DRAFT_632982</name>
</gene>